<keyword evidence="4" id="KW-1185">Reference proteome</keyword>
<keyword evidence="2" id="KW-0472">Membrane</keyword>
<evidence type="ECO:0000313" key="3">
    <source>
        <dbReference type="EMBL" id="MFD1364103.1"/>
    </source>
</evidence>
<dbReference type="Proteomes" id="UP001597183">
    <property type="component" value="Unassembled WGS sequence"/>
</dbReference>
<feature type="region of interest" description="Disordered" evidence="1">
    <location>
        <begin position="76"/>
        <end position="99"/>
    </location>
</feature>
<feature type="transmembrane region" description="Helical" evidence="2">
    <location>
        <begin position="102"/>
        <end position="120"/>
    </location>
</feature>
<evidence type="ECO:0000256" key="1">
    <source>
        <dbReference type="SAM" id="MobiDB-lite"/>
    </source>
</evidence>
<sequence length="125" mass="12824">MSTPQNDPQQLRSEIAQTRADLGSTVEALAAKTDVKARAKQSAAELAERGREQLAATGDKVAATAEAVKDKIVSGTAPVQQHARTATSKAASAARDPKVRSTAVPVAAVALAAAGVILIVRGSRR</sequence>
<name>A0ABW4A114_9ACTN</name>
<proteinExistence type="predicted"/>
<evidence type="ECO:0000256" key="2">
    <source>
        <dbReference type="SAM" id="Phobius"/>
    </source>
</evidence>
<accession>A0ABW4A114</accession>
<keyword evidence="2" id="KW-0812">Transmembrane</keyword>
<comment type="caution">
    <text evidence="3">The sequence shown here is derived from an EMBL/GenBank/DDBJ whole genome shotgun (WGS) entry which is preliminary data.</text>
</comment>
<dbReference type="EMBL" id="JBHTMK010000004">
    <property type="protein sequence ID" value="MFD1364103.1"/>
    <property type="molecule type" value="Genomic_DNA"/>
</dbReference>
<evidence type="ECO:0000313" key="4">
    <source>
        <dbReference type="Proteomes" id="UP001597183"/>
    </source>
</evidence>
<keyword evidence="2" id="KW-1133">Transmembrane helix</keyword>
<gene>
    <name evidence="3" type="ORF">ACFQ5G_01965</name>
</gene>
<reference evidence="4" key="1">
    <citation type="journal article" date="2019" name="Int. J. Syst. Evol. Microbiol.">
        <title>The Global Catalogue of Microorganisms (GCM) 10K type strain sequencing project: providing services to taxonomists for standard genome sequencing and annotation.</title>
        <authorList>
            <consortium name="The Broad Institute Genomics Platform"/>
            <consortium name="The Broad Institute Genome Sequencing Center for Infectious Disease"/>
            <person name="Wu L."/>
            <person name="Ma J."/>
        </authorList>
    </citation>
    <scope>NUCLEOTIDE SEQUENCE [LARGE SCALE GENOMIC DNA]</scope>
    <source>
        <strain evidence="4">CCM 7526</strain>
    </source>
</reference>
<feature type="compositionally biased region" description="Low complexity" evidence="1">
    <location>
        <begin position="83"/>
        <end position="94"/>
    </location>
</feature>
<organism evidence="3 4">
    <name type="scientific">Actinoplanes sichuanensis</name>
    <dbReference type="NCBI Taxonomy" id="512349"/>
    <lineage>
        <taxon>Bacteria</taxon>
        <taxon>Bacillati</taxon>
        <taxon>Actinomycetota</taxon>
        <taxon>Actinomycetes</taxon>
        <taxon>Micromonosporales</taxon>
        <taxon>Micromonosporaceae</taxon>
        <taxon>Actinoplanes</taxon>
    </lineage>
</organism>
<dbReference type="RefSeq" id="WP_317793980.1">
    <property type="nucleotide sequence ID" value="NZ_AP028461.1"/>
</dbReference>
<protein>
    <submittedName>
        <fullName evidence="3">DUF3618 domain-containing protein</fullName>
    </submittedName>
</protein>
<dbReference type="InterPro" id="IPR022062">
    <property type="entry name" value="DUF3618"/>
</dbReference>
<dbReference type="Pfam" id="PF12277">
    <property type="entry name" value="DUF3618"/>
    <property type="match status" value="1"/>
</dbReference>